<dbReference type="EMBL" id="CP044232">
    <property type="protein sequence ID" value="QEW02155.1"/>
    <property type="molecule type" value="Genomic_DNA"/>
</dbReference>
<dbReference type="Proteomes" id="UP000325516">
    <property type="component" value="Chromosome"/>
</dbReference>
<proteinExistence type="predicted"/>
<name>A0A5J6L103_9MICO</name>
<dbReference type="RefSeq" id="WP_150923755.1">
    <property type="nucleotide sequence ID" value="NZ_CP044232.1"/>
</dbReference>
<protein>
    <recommendedName>
        <fullName evidence="1">Polysaccharide pyruvyl transferase domain-containing protein</fullName>
    </recommendedName>
</protein>
<dbReference type="AlphaFoldDB" id="A0A5J6L103"/>
<accession>A0A5J6L103</accession>
<organism evidence="2 3">
    <name type="scientific">Microbacterium lushaniae</name>
    <dbReference type="NCBI Taxonomy" id="2614639"/>
    <lineage>
        <taxon>Bacteria</taxon>
        <taxon>Bacillati</taxon>
        <taxon>Actinomycetota</taxon>
        <taxon>Actinomycetes</taxon>
        <taxon>Micrococcales</taxon>
        <taxon>Microbacteriaceae</taxon>
        <taxon>Microbacterium</taxon>
    </lineage>
</organism>
<dbReference type="InterPro" id="IPR007345">
    <property type="entry name" value="Polysacch_pyruvyl_Trfase"/>
</dbReference>
<dbReference type="KEGG" id="mlz:F6J85_02930"/>
<keyword evidence="3" id="KW-1185">Reference proteome</keyword>
<evidence type="ECO:0000313" key="3">
    <source>
        <dbReference type="Proteomes" id="UP000325516"/>
    </source>
</evidence>
<reference evidence="3" key="1">
    <citation type="submission" date="2019-09" db="EMBL/GenBank/DDBJ databases">
        <title>Mumia zhuanghuii sp. nov. isolated from the intestinal contents of plateau pika (Ochotona curzoniae) in the Qinghai-Tibet plateau of China.</title>
        <authorList>
            <person name="Tian Z."/>
        </authorList>
    </citation>
    <scope>NUCLEOTIDE SEQUENCE [LARGE SCALE GENOMIC DNA]</scope>
    <source>
        <strain evidence="3">L-031</strain>
    </source>
</reference>
<sequence>MMLVHYPQLEAGALNGATVYLSQSAGPFRYAPTRMIDRRLGKARAYLARDDRTADLLRRKVNVKRLPDTALLALTTDTTQTVPATPPDALNIGVVARQLSSSRTRQKRYTENVRELVRVTDGELLVQASARGNDDASFYHHFLGGAASRSLVEGTLPGPSRVSVVVSVRLHGAIQSIRNGVPAVHLSYERKGWGAYEDLGLTPFVHNAFDFDVQHVARQLEEIASDPTEYWSRIRRSLTRLTTARNEIISTLGAAST</sequence>
<feature type="domain" description="Polysaccharide pyruvyl transferase" evidence="1">
    <location>
        <begin position="15"/>
        <end position="189"/>
    </location>
</feature>
<dbReference type="PANTHER" id="PTHR36836:SF1">
    <property type="entry name" value="COLANIC ACID BIOSYNTHESIS PROTEIN WCAK"/>
    <property type="match status" value="1"/>
</dbReference>
<evidence type="ECO:0000259" key="1">
    <source>
        <dbReference type="Pfam" id="PF04230"/>
    </source>
</evidence>
<gene>
    <name evidence="2" type="ORF">F6J85_02930</name>
</gene>
<dbReference type="PANTHER" id="PTHR36836">
    <property type="entry name" value="COLANIC ACID BIOSYNTHESIS PROTEIN WCAK"/>
    <property type="match status" value="1"/>
</dbReference>
<evidence type="ECO:0000313" key="2">
    <source>
        <dbReference type="EMBL" id="QEW02155.1"/>
    </source>
</evidence>
<dbReference type="Pfam" id="PF04230">
    <property type="entry name" value="PS_pyruv_trans"/>
    <property type="match status" value="1"/>
</dbReference>